<dbReference type="Proteomes" id="UP000029224">
    <property type="component" value="Unassembled WGS sequence"/>
</dbReference>
<evidence type="ECO:0000256" key="1">
    <source>
        <dbReference type="SAM" id="MobiDB-lite"/>
    </source>
</evidence>
<dbReference type="GO" id="GO:0004420">
    <property type="term" value="F:hydroxymethylglutaryl-CoA reductase (NADPH) activity"/>
    <property type="evidence" value="ECO:0007669"/>
    <property type="project" value="UniProtKB-EC"/>
</dbReference>
<gene>
    <name evidence="2" type="ORF">JCM19240_5786</name>
</gene>
<feature type="compositionally biased region" description="Basic and acidic residues" evidence="1">
    <location>
        <begin position="1"/>
        <end position="16"/>
    </location>
</feature>
<keyword evidence="2" id="KW-0560">Oxidoreductase</keyword>
<dbReference type="EMBL" id="BBMT01000001">
    <property type="protein sequence ID" value="GAL32355.1"/>
    <property type="molecule type" value="Genomic_DNA"/>
</dbReference>
<dbReference type="EC" id="1.1.1.34" evidence="2"/>
<dbReference type="AlphaFoldDB" id="A0A090SX45"/>
<evidence type="ECO:0000313" key="3">
    <source>
        <dbReference type="Proteomes" id="UP000029224"/>
    </source>
</evidence>
<protein>
    <submittedName>
        <fullName evidence="2">Hydroxymethylglutaryl-CoA reductase</fullName>
        <ecNumber evidence="2">1.1.1.34</ecNumber>
    </submittedName>
</protein>
<accession>A0A090SX45</accession>
<comment type="caution">
    <text evidence="2">The sequence shown here is derived from an EMBL/GenBank/DDBJ whole genome shotgun (WGS) entry which is preliminary data.</text>
</comment>
<keyword evidence="3" id="KW-1185">Reference proteome</keyword>
<feature type="region of interest" description="Disordered" evidence="1">
    <location>
        <begin position="1"/>
        <end position="22"/>
    </location>
</feature>
<proteinExistence type="predicted"/>
<reference evidence="2 3" key="1">
    <citation type="submission" date="2014-09" db="EMBL/GenBank/DDBJ databases">
        <title>Vibrio maritimus JCM 19240. (C210) whole genome shotgun sequence.</title>
        <authorList>
            <person name="Sawabe T."/>
            <person name="Meirelles P."/>
            <person name="Nakanishi M."/>
            <person name="Sayaka M."/>
            <person name="Hattori M."/>
            <person name="Ohkuma M."/>
        </authorList>
    </citation>
    <scope>NUCLEOTIDE SEQUENCE [LARGE SCALE GENOMIC DNA]</scope>
    <source>
        <strain evidence="2 3">JCM 19240</strain>
    </source>
</reference>
<organism evidence="2 3">
    <name type="scientific">Vibrio maritimus</name>
    <dbReference type="NCBI Taxonomy" id="990268"/>
    <lineage>
        <taxon>Bacteria</taxon>
        <taxon>Pseudomonadati</taxon>
        <taxon>Pseudomonadota</taxon>
        <taxon>Gammaproteobacteria</taxon>
        <taxon>Vibrionales</taxon>
        <taxon>Vibrionaceae</taxon>
        <taxon>Vibrio</taxon>
    </lineage>
</organism>
<name>A0A090SX45_9VIBR</name>
<reference evidence="2 3" key="2">
    <citation type="submission" date="2014-09" db="EMBL/GenBank/DDBJ databases">
        <authorList>
            <consortium name="NBRP consortium"/>
            <person name="Sawabe T."/>
            <person name="Meirelles P."/>
            <person name="Nakanishi M."/>
            <person name="Sayaka M."/>
            <person name="Hattori M."/>
            <person name="Ohkuma M."/>
        </authorList>
    </citation>
    <scope>NUCLEOTIDE SEQUENCE [LARGE SCALE GENOMIC DNA]</scope>
    <source>
        <strain evidence="2 3">JCM 19240</strain>
    </source>
</reference>
<evidence type="ECO:0000313" key="2">
    <source>
        <dbReference type="EMBL" id="GAL32355.1"/>
    </source>
</evidence>
<sequence>MSEFEQKLTPKLDSPAKRVNRSPYLTQRNVDYRWKILNNPDAQAELFDTHTESQMQAYEKT</sequence>